<organism evidence="1 2">
    <name type="scientific">Methanolobus sediminis</name>
    <dbReference type="NCBI Taxonomy" id="3072978"/>
    <lineage>
        <taxon>Archaea</taxon>
        <taxon>Methanobacteriati</taxon>
        <taxon>Methanobacteriota</taxon>
        <taxon>Stenosarchaea group</taxon>
        <taxon>Methanomicrobia</taxon>
        <taxon>Methanosarcinales</taxon>
        <taxon>Methanosarcinaceae</taxon>
        <taxon>Methanolobus</taxon>
    </lineage>
</organism>
<proteinExistence type="predicted"/>
<evidence type="ECO:0000313" key="2">
    <source>
        <dbReference type="Proteomes" id="UP001182908"/>
    </source>
</evidence>
<dbReference type="EMBL" id="CP133592">
    <property type="protein sequence ID" value="WMW25153.1"/>
    <property type="molecule type" value="Genomic_DNA"/>
</dbReference>
<dbReference type="RefSeq" id="WP_309310960.1">
    <property type="nucleotide sequence ID" value="NZ_CP133592.1"/>
</dbReference>
<dbReference type="KEGG" id="mseb:RE474_00090"/>
<dbReference type="AlphaFoldDB" id="A0AA51YM29"/>
<evidence type="ECO:0000313" key="1">
    <source>
        <dbReference type="EMBL" id="WMW25153.1"/>
    </source>
</evidence>
<reference evidence="1 2" key="1">
    <citation type="submission" date="2023-08" db="EMBL/GenBank/DDBJ databases">
        <title>Methanolobus mangrovi sp. nov. and Methanolobus sediminis sp. nov, two novel methylotrophic methanogens isolated from mangrove sediments in China.</title>
        <authorList>
            <person name="Zhou J."/>
        </authorList>
    </citation>
    <scope>NUCLEOTIDE SEQUENCE [LARGE SCALE GENOMIC DNA]</scope>
    <source>
        <strain evidence="1 2">FTZ6</strain>
    </source>
</reference>
<gene>
    <name evidence="1" type="ORF">RE474_00090</name>
</gene>
<protein>
    <submittedName>
        <fullName evidence="1">Uncharacterized protein</fullName>
    </submittedName>
</protein>
<dbReference type="Proteomes" id="UP001182908">
    <property type="component" value="Chromosome"/>
</dbReference>
<accession>A0AA51YM29</accession>
<dbReference type="SUPFAM" id="SSF89447">
    <property type="entry name" value="AbrB/MazE/MraZ-like"/>
    <property type="match status" value="1"/>
</dbReference>
<dbReference type="InterPro" id="IPR037914">
    <property type="entry name" value="SpoVT-AbrB_sf"/>
</dbReference>
<dbReference type="GeneID" id="84231069"/>
<name>A0AA51YM29_9EURY</name>
<sequence length="47" mass="5298">MPVTLIESNEQYKITIPNNIVQLEGVKAGQKFNIVKIQGYLALEPVR</sequence>
<keyword evidence="2" id="KW-1185">Reference proteome</keyword>